<dbReference type="EMBL" id="BAABLF010000030">
    <property type="protein sequence ID" value="GAA5194836.1"/>
    <property type="molecule type" value="Genomic_DNA"/>
</dbReference>
<evidence type="ECO:0000256" key="1">
    <source>
        <dbReference type="PROSITE-ProRule" id="PRU00339"/>
    </source>
</evidence>
<dbReference type="RefSeq" id="WP_345317868.1">
    <property type="nucleotide sequence ID" value="NZ_BAABLF010000030.1"/>
</dbReference>
<dbReference type="Gene3D" id="1.25.40.10">
    <property type="entry name" value="Tetratricopeptide repeat domain"/>
    <property type="match status" value="2"/>
</dbReference>
<reference evidence="4" key="1">
    <citation type="journal article" date="2019" name="Int. J. Syst. Evol. Microbiol.">
        <title>The Global Catalogue of Microorganisms (GCM) 10K type strain sequencing project: providing services to taxonomists for standard genome sequencing and annotation.</title>
        <authorList>
            <consortium name="The Broad Institute Genomics Platform"/>
            <consortium name="The Broad Institute Genome Sequencing Center for Infectious Disease"/>
            <person name="Wu L."/>
            <person name="Ma J."/>
        </authorList>
    </citation>
    <scope>NUCLEOTIDE SEQUENCE [LARGE SCALE GENOMIC DNA]</scope>
    <source>
        <strain evidence="4">JCM 18720</strain>
    </source>
</reference>
<keyword evidence="2" id="KW-0732">Signal</keyword>
<name>A0ABP9SEB4_9GAMM</name>
<protein>
    <submittedName>
        <fullName evidence="3">Tetratricopeptide repeat protein</fullName>
    </submittedName>
</protein>
<keyword evidence="4" id="KW-1185">Reference proteome</keyword>
<evidence type="ECO:0000313" key="3">
    <source>
        <dbReference type="EMBL" id="GAA5194836.1"/>
    </source>
</evidence>
<keyword evidence="1" id="KW-0802">TPR repeat</keyword>
<dbReference type="PANTHER" id="PTHR12558:SF13">
    <property type="entry name" value="CELL DIVISION CYCLE PROTEIN 27 HOMOLOG"/>
    <property type="match status" value="1"/>
</dbReference>
<comment type="caution">
    <text evidence="3">The sequence shown here is derived from an EMBL/GenBank/DDBJ whole genome shotgun (WGS) entry which is preliminary data.</text>
</comment>
<dbReference type="PROSITE" id="PS50005">
    <property type="entry name" value="TPR"/>
    <property type="match status" value="1"/>
</dbReference>
<evidence type="ECO:0000256" key="2">
    <source>
        <dbReference type="SAM" id="SignalP"/>
    </source>
</evidence>
<feature type="signal peptide" evidence="2">
    <location>
        <begin position="1"/>
        <end position="27"/>
    </location>
</feature>
<organism evidence="3 4">
    <name type="scientific">Ferrimonas gelatinilytica</name>
    <dbReference type="NCBI Taxonomy" id="1255257"/>
    <lineage>
        <taxon>Bacteria</taxon>
        <taxon>Pseudomonadati</taxon>
        <taxon>Pseudomonadota</taxon>
        <taxon>Gammaproteobacteria</taxon>
        <taxon>Alteromonadales</taxon>
        <taxon>Ferrimonadaceae</taxon>
        <taxon>Ferrimonas</taxon>
    </lineage>
</organism>
<feature type="chain" id="PRO_5047280625" evidence="2">
    <location>
        <begin position="28"/>
        <end position="417"/>
    </location>
</feature>
<dbReference type="SUPFAM" id="SSF48452">
    <property type="entry name" value="TPR-like"/>
    <property type="match status" value="1"/>
</dbReference>
<dbReference type="PANTHER" id="PTHR12558">
    <property type="entry name" value="CELL DIVISION CYCLE 16,23,27"/>
    <property type="match status" value="1"/>
</dbReference>
<sequence>MKSKTTLLSAVLMSVLGTALYAPASYAAEQCEIDTRKTRVVSERVGRKVQRAYELYAEDQVDAALGELLEIDPSGEFDKAYVSRMIGSLYAGKEGHAKTALKHLKIAVDIDQLGGTDHANTLRLLGDLNIAERNFNEALKYYEQWMKFSCQEDTNVYLRMASAKFELKKYPETLSLADKAIKLQTSPNKGPYSLKMAAYYESKQYPKAAKIAEDIARLFPQERRHWIQLAQMYMLAEDYKKSLYTMDIAYRKGYLESASEFKMLAQLYAQNEIPHRSALIQEEYLKSGLVDKDESTLSMLANTYHQAKEIDKAVDYYGQAAAINNSSRYYMRQAGLLMELEQFGAAKTAVRKAMDGEGLKDRGEAQMLLAQAHFYLGEYKAAHRAAIAASKDSGTAKTAKGWISYIKETADRKGVAL</sequence>
<evidence type="ECO:0000313" key="4">
    <source>
        <dbReference type="Proteomes" id="UP001501600"/>
    </source>
</evidence>
<dbReference type="InterPro" id="IPR011990">
    <property type="entry name" value="TPR-like_helical_dom_sf"/>
</dbReference>
<proteinExistence type="predicted"/>
<gene>
    <name evidence="3" type="ORF">GCM10025772_28720</name>
</gene>
<dbReference type="Proteomes" id="UP001501600">
    <property type="component" value="Unassembled WGS sequence"/>
</dbReference>
<feature type="repeat" description="TPR" evidence="1">
    <location>
        <begin position="294"/>
        <end position="327"/>
    </location>
</feature>
<dbReference type="InterPro" id="IPR019734">
    <property type="entry name" value="TPR_rpt"/>
</dbReference>
<accession>A0ABP9SEB4</accession>
<dbReference type="SMART" id="SM00028">
    <property type="entry name" value="TPR"/>
    <property type="match status" value="3"/>
</dbReference>